<organism evidence="2 3">
    <name type="scientific">Strigamia maritima</name>
    <name type="common">European centipede</name>
    <name type="synonym">Geophilus maritimus</name>
    <dbReference type="NCBI Taxonomy" id="126957"/>
    <lineage>
        <taxon>Eukaryota</taxon>
        <taxon>Metazoa</taxon>
        <taxon>Ecdysozoa</taxon>
        <taxon>Arthropoda</taxon>
        <taxon>Myriapoda</taxon>
        <taxon>Chilopoda</taxon>
        <taxon>Pleurostigmophora</taxon>
        <taxon>Geophilomorpha</taxon>
        <taxon>Linotaeniidae</taxon>
        <taxon>Strigamia</taxon>
    </lineage>
</organism>
<sequence>MYIIQITLSIFNDKTSTIWVDTEVKAVMSPNTHIEIGDTNQPIHRSSSSERAHRKRRLKKSASRESRTPKEVSTGTTLATSTGTTPATSTGTTPATSTGTTPATSTGTTPATSTGTTPATSTGTTPATSTGTTPATSTGTTPATSTEVTIPTATPASSSMAPIQDLSSQVDYWRQQAQALLQQQSTTSAKWILPARSCKTVLCMGYVDVHSGSP</sequence>
<protein>
    <submittedName>
        <fullName evidence="2">Uncharacterized protein</fullName>
    </submittedName>
</protein>
<name>T1IL55_STRMM</name>
<evidence type="ECO:0000256" key="1">
    <source>
        <dbReference type="SAM" id="MobiDB-lite"/>
    </source>
</evidence>
<feature type="compositionally biased region" description="Low complexity" evidence="1">
    <location>
        <begin position="74"/>
        <end position="146"/>
    </location>
</feature>
<feature type="region of interest" description="Disordered" evidence="1">
    <location>
        <begin position="33"/>
        <end position="148"/>
    </location>
</feature>
<dbReference type="EnsemblMetazoa" id="SMAR001674-RA">
    <property type="protein sequence ID" value="SMAR001674-PA"/>
    <property type="gene ID" value="SMAR001674"/>
</dbReference>
<keyword evidence="3" id="KW-1185">Reference proteome</keyword>
<evidence type="ECO:0000313" key="2">
    <source>
        <dbReference type="EnsemblMetazoa" id="SMAR001674-PA"/>
    </source>
</evidence>
<evidence type="ECO:0000313" key="3">
    <source>
        <dbReference type="Proteomes" id="UP000014500"/>
    </source>
</evidence>
<dbReference type="HOGENOM" id="CLU_1290426_0_0_1"/>
<proteinExistence type="predicted"/>
<reference evidence="3" key="1">
    <citation type="submission" date="2011-05" db="EMBL/GenBank/DDBJ databases">
        <authorList>
            <person name="Richards S.R."/>
            <person name="Qu J."/>
            <person name="Jiang H."/>
            <person name="Jhangiani S.N."/>
            <person name="Agravi P."/>
            <person name="Goodspeed R."/>
            <person name="Gross S."/>
            <person name="Mandapat C."/>
            <person name="Jackson L."/>
            <person name="Mathew T."/>
            <person name="Pu L."/>
            <person name="Thornton R."/>
            <person name="Saada N."/>
            <person name="Wilczek-Boney K.B."/>
            <person name="Lee S."/>
            <person name="Kovar C."/>
            <person name="Wu Y."/>
            <person name="Scherer S.E."/>
            <person name="Worley K.C."/>
            <person name="Muzny D.M."/>
            <person name="Gibbs R."/>
        </authorList>
    </citation>
    <scope>NUCLEOTIDE SEQUENCE</scope>
    <source>
        <strain evidence="3">Brora</strain>
    </source>
</reference>
<accession>T1IL55</accession>
<dbReference type="EMBL" id="JH430734">
    <property type="status" value="NOT_ANNOTATED_CDS"/>
    <property type="molecule type" value="Genomic_DNA"/>
</dbReference>
<reference evidence="2" key="2">
    <citation type="submission" date="2015-02" db="UniProtKB">
        <authorList>
            <consortium name="EnsemblMetazoa"/>
        </authorList>
    </citation>
    <scope>IDENTIFICATION</scope>
</reference>
<dbReference type="AlphaFoldDB" id="T1IL55"/>
<dbReference type="OMA" id="VMSPNTH"/>
<feature type="compositionally biased region" description="Basic residues" evidence="1">
    <location>
        <begin position="52"/>
        <end position="61"/>
    </location>
</feature>
<dbReference type="Proteomes" id="UP000014500">
    <property type="component" value="Unassembled WGS sequence"/>
</dbReference>